<dbReference type="AlphaFoldDB" id="A0AAD8NYT9"/>
<organism evidence="1 2">
    <name type="scientific">Tagetes erecta</name>
    <name type="common">African marigold</name>
    <dbReference type="NCBI Taxonomy" id="13708"/>
    <lineage>
        <taxon>Eukaryota</taxon>
        <taxon>Viridiplantae</taxon>
        <taxon>Streptophyta</taxon>
        <taxon>Embryophyta</taxon>
        <taxon>Tracheophyta</taxon>
        <taxon>Spermatophyta</taxon>
        <taxon>Magnoliopsida</taxon>
        <taxon>eudicotyledons</taxon>
        <taxon>Gunneridae</taxon>
        <taxon>Pentapetalae</taxon>
        <taxon>asterids</taxon>
        <taxon>campanulids</taxon>
        <taxon>Asterales</taxon>
        <taxon>Asteraceae</taxon>
        <taxon>Asteroideae</taxon>
        <taxon>Heliantheae alliance</taxon>
        <taxon>Tageteae</taxon>
        <taxon>Tagetes</taxon>
    </lineage>
</organism>
<protein>
    <submittedName>
        <fullName evidence="1">Uncharacterized protein</fullName>
    </submittedName>
</protein>
<name>A0AAD8NYT9_TARER</name>
<accession>A0AAD8NYT9</accession>
<dbReference type="EMBL" id="JAUHHV010000005">
    <property type="protein sequence ID" value="KAK1425776.1"/>
    <property type="molecule type" value="Genomic_DNA"/>
</dbReference>
<reference evidence="1" key="1">
    <citation type="journal article" date="2023" name="bioRxiv">
        <title>Improved chromosome-level genome assembly for marigold (Tagetes erecta).</title>
        <authorList>
            <person name="Jiang F."/>
            <person name="Yuan L."/>
            <person name="Wang S."/>
            <person name="Wang H."/>
            <person name="Xu D."/>
            <person name="Wang A."/>
            <person name="Fan W."/>
        </authorList>
    </citation>
    <scope>NUCLEOTIDE SEQUENCE</scope>
    <source>
        <strain evidence="1">WSJ</strain>
        <tissue evidence="1">Leaf</tissue>
    </source>
</reference>
<keyword evidence="2" id="KW-1185">Reference proteome</keyword>
<proteinExistence type="predicted"/>
<sequence length="85" mass="10005">MFVSVVYIEKDLIQEVLLKKGVAWAHQTDKDDNEHDVEFTNVISLLFQIMVIKIIRDERQGKARIIKKLRMNPGSKDMDEESLRF</sequence>
<dbReference type="Proteomes" id="UP001229421">
    <property type="component" value="Unassembled WGS sequence"/>
</dbReference>
<evidence type="ECO:0000313" key="2">
    <source>
        <dbReference type="Proteomes" id="UP001229421"/>
    </source>
</evidence>
<comment type="caution">
    <text evidence="1">The sequence shown here is derived from an EMBL/GenBank/DDBJ whole genome shotgun (WGS) entry which is preliminary data.</text>
</comment>
<gene>
    <name evidence="1" type="ORF">QVD17_21134</name>
</gene>
<evidence type="ECO:0000313" key="1">
    <source>
        <dbReference type="EMBL" id="KAK1425776.1"/>
    </source>
</evidence>